<dbReference type="RefSeq" id="WP_191615684.1">
    <property type="nucleotide sequence ID" value="NZ_JACYFG010000006.1"/>
</dbReference>
<dbReference type="AlphaFoldDB" id="A0A927F7V7"/>
<keyword evidence="1" id="KW-0732">Signal</keyword>
<dbReference type="InterPro" id="IPR029062">
    <property type="entry name" value="Class_I_gatase-like"/>
</dbReference>
<evidence type="ECO:0000313" key="4">
    <source>
        <dbReference type="Proteomes" id="UP000622317"/>
    </source>
</evidence>
<organism evidence="3 4">
    <name type="scientific">Pelagicoccus enzymogenes</name>
    <dbReference type="NCBI Taxonomy" id="2773457"/>
    <lineage>
        <taxon>Bacteria</taxon>
        <taxon>Pseudomonadati</taxon>
        <taxon>Verrucomicrobiota</taxon>
        <taxon>Opitutia</taxon>
        <taxon>Puniceicoccales</taxon>
        <taxon>Pelagicoccaceae</taxon>
        <taxon>Pelagicoccus</taxon>
    </lineage>
</organism>
<proteinExistence type="predicted"/>
<comment type="caution">
    <text evidence="3">The sequence shown here is derived from an EMBL/GenBank/DDBJ whole genome shotgun (WGS) entry which is preliminary data.</text>
</comment>
<evidence type="ECO:0000313" key="3">
    <source>
        <dbReference type="EMBL" id="MBD5778548.1"/>
    </source>
</evidence>
<keyword evidence="4" id="KW-1185">Reference proteome</keyword>
<dbReference type="Proteomes" id="UP000622317">
    <property type="component" value="Unassembled WGS sequence"/>
</dbReference>
<reference evidence="3" key="1">
    <citation type="submission" date="2020-09" db="EMBL/GenBank/DDBJ databases">
        <title>Pelagicoccus enzymogenes sp. nov. with an EPS production, isolated from marine sediment.</title>
        <authorList>
            <person name="Feng X."/>
        </authorList>
    </citation>
    <scope>NUCLEOTIDE SEQUENCE</scope>
    <source>
        <strain evidence="3">NFK12</strain>
    </source>
</reference>
<feature type="signal peptide" evidence="1">
    <location>
        <begin position="1"/>
        <end position="22"/>
    </location>
</feature>
<dbReference type="EMBL" id="JACYFG010000006">
    <property type="protein sequence ID" value="MBD5778548.1"/>
    <property type="molecule type" value="Genomic_DNA"/>
</dbReference>
<dbReference type="PANTHER" id="PTHR40469">
    <property type="entry name" value="SECRETED GLYCOSYL HYDROLASE"/>
    <property type="match status" value="1"/>
</dbReference>
<feature type="domain" description="ThuA-like" evidence="2">
    <location>
        <begin position="27"/>
        <end position="244"/>
    </location>
</feature>
<accession>A0A927F7V7</accession>
<evidence type="ECO:0000259" key="2">
    <source>
        <dbReference type="Pfam" id="PF06283"/>
    </source>
</evidence>
<feature type="chain" id="PRO_5037530290" evidence="1">
    <location>
        <begin position="23"/>
        <end position="252"/>
    </location>
</feature>
<dbReference type="PANTHER" id="PTHR40469:SF2">
    <property type="entry name" value="GALACTOSE-BINDING DOMAIN-LIKE SUPERFAMILY PROTEIN"/>
    <property type="match status" value="1"/>
</dbReference>
<gene>
    <name evidence="3" type="ORF">IEN85_03530</name>
</gene>
<name>A0A927F7V7_9BACT</name>
<evidence type="ECO:0000256" key="1">
    <source>
        <dbReference type="SAM" id="SignalP"/>
    </source>
</evidence>
<dbReference type="Gene3D" id="3.40.50.880">
    <property type="match status" value="1"/>
</dbReference>
<sequence length="252" mass="29251">MKFASIVFVAFSLSVSASVLHAKQFSALVFSDAYDQYHHRNVPAVREAFEFLSKKHFFDLTWVERDAEFGKQTFADFDVIVFVSANPCELSEEKRVEFQKYVASGGGIVGIHSASATAKEEKRWMWWEELVGRVFLSHPPRQTGLIEVVDREFPACLHLDQKWIWTDEWYTFATPFPENLNVLLEVDEKSYYPQEKHVMGESHPIAWYHEAFGGRVFYSALGHIEESYADHDFQQHIFGGMLWAVGERDPKW</sequence>
<protein>
    <submittedName>
        <fullName evidence="3">ThuA domain-containing protein</fullName>
    </submittedName>
</protein>
<dbReference type="InterPro" id="IPR029010">
    <property type="entry name" value="ThuA-like"/>
</dbReference>
<dbReference type="SUPFAM" id="SSF52317">
    <property type="entry name" value="Class I glutamine amidotransferase-like"/>
    <property type="match status" value="1"/>
</dbReference>
<dbReference type="Pfam" id="PF06283">
    <property type="entry name" value="ThuA"/>
    <property type="match status" value="1"/>
</dbReference>